<dbReference type="SUPFAM" id="SSF56784">
    <property type="entry name" value="HAD-like"/>
    <property type="match status" value="1"/>
</dbReference>
<dbReference type="SFLD" id="SFLDS00003">
    <property type="entry name" value="Haloacid_Dehalogenase"/>
    <property type="match status" value="1"/>
</dbReference>
<dbReference type="InterPro" id="IPR023198">
    <property type="entry name" value="PGP-like_dom2"/>
</dbReference>
<dbReference type="InterPro" id="IPR023214">
    <property type="entry name" value="HAD_sf"/>
</dbReference>
<dbReference type="NCBIfam" id="TIGR01549">
    <property type="entry name" value="HAD-SF-IA-v1"/>
    <property type="match status" value="1"/>
</dbReference>
<dbReference type="GO" id="GO:0008967">
    <property type="term" value="F:phosphoglycolate phosphatase activity"/>
    <property type="evidence" value="ECO:0007669"/>
    <property type="project" value="TreeGrafter"/>
</dbReference>
<dbReference type="GO" id="GO:0005829">
    <property type="term" value="C:cytosol"/>
    <property type="evidence" value="ECO:0007669"/>
    <property type="project" value="TreeGrafter"/>
</dbReference>
<evidence type="ECO:0000313" key="2">
    <source>
        <dbReference type="Proteomes" id="UP000198806"/>
    </source>
</evidence>
<dbReference type="InterPro" id="IPR041492">
    <property type="entry name" value="HAD_2"/>
</dbReference>
<dbReference type="AlphaFoldDB" id="A0A1I5G5G7"/>
<reference evidence="1 2" key="1">
    <citation type="submission" date="2016-10" db="EMBL/GenBank/DDBJ databases">
        <authorList>
            <person name="de Groot N.N."/>
        </authorList>
    </citation>
    <scope>NUCLEOTIDE SEQUENCE [LARGE SCALE GENOMIC DNA]</scope>
    <source>
        <strain evidence="1 2">DSM 1283</strain>
    </source>
</reference>
<dbReference type="OrthoDB" id="9807630at2"/>
<protein>
    <submittedName>
        <fullName evidence="1">Haloacid dehalogenase superfamily, subfamily IA, variant 1 with third motif having Dx(3-4)D or Dx(3-4)E</fullName>
    </submittedName>
</protein>
<dbReference type="InterPro" id="IPR006439">
    <property type="entry name" value="HAD-SF_hydro_IA"/>
</dbReference>
<dbReference type="Gene3D" id="1.10.150.240">
    <property type="entry name" value="Putative phosphatase, domain 2"/>
    <property type="match status" value="1"/>
</dbReference>
<dbReference type="GO" id="GO:0006281">
    <property type="term" value="P:DNA repair"/>
    <property type="evidence" value="ECO:0007669"/>
    <property type="project" value="TreeGrafter"/>
</dbReference>
<keyword evidence="2" id="KW-1185">Reference proteome</keyword>
<dbReference type="Proteomes" id="UP000198806">
    <property type="component" value="Unassembled WGS sequence"/>
</dbReference>
<dbReference type="InterPro" id="IPR036412">
    <property type="entry name" value="HAD-like_sf"/>
</dbReference>
<dbReference type="Gene3D" id="3.40.50.1000">
    <property type="entry name" value="HAD superfamily/HAD-like"/>
    <property type="match status" value="1"/>
</dbReference>
<organism evidence="1 2">
    <name type="scientific">Anaerocolumna aminovalerica</name>
    <dbReference type="NCBI Taxonomy" id="1527"/>
    <lineage>
        <taxon>Bacteria</taxon>
        <taxon>Bacillati</taxon>
        <taxon>Bacillota</taxon>
        <taxon>Clostridia</taxon>
        <taxon>Lachnospirales</taxon>
        <taxon>Lachnospiraceae</taxon>
        <taxon>Anaerocolumna</taxon>
    </lineage>
</organism>
<dbReference type="RefSeq" id="WP_091686954.1">
    <property type="nucleotide sequence ID" value="NZ_BAABFM010000001.1"/>
</dbReference>
<accession>A0A1I5G5G7</accession>
<dbReference type="EMBL" id="FOWD01000017">
    <property type="protein sequence ID" value="SFO31247.1"/>
    <property type="molecule type" value="Genomic_DNA"/>
</dbReference>
<sequence length="207" mass="23282">MKYKQIVFDVDGTLIDTEYAILYSLQETIKIVTGNTIELDGLSFALGITGEDALEKLNITDIPYTLALWDKNMSKYSDTVCVFEGIPELLDILTKSGYQLGIVTSRTSEELDHDFCRFDIYKYFSTIICADDTSEHKPSPAPLFKYMEVSKTNNRELLYIGDSTYDMECAKNANIDFALASWGSNLTEDISVTFRLSGPLSLLDIII</sequence>
<name>A0A1I5G5G7_9FIRM</name>
<dbReference type="SFLD" id="SFLDG01129">
    <property type="entry name" value="C1.5:_HAD__Beta-PGM__Phosphata"/>
    <property type="match status" value="1"/>
</dbReference>
<dbReference type="PANTHER" id="PTHR43434">
    <property type="entry name" value="PHOSPHOGLYCOLATE PHOSPHATASE"/>
    <property type="match status" value="1"/>
</dbReference>
<dbReference type="PANTHER" id="PTHR43434:SF26">
    <property type="entry name" value="PYROPHOSPHATASE PPAX"/>
    <property type="match status" value="1"/>
</dbReference>
<proteinExistence type="predicted"/>
<dbReference type="Pfam" id="PF13419">
    <property type="entry name" value="HAD_2"/>
    <property type="match status" value="1"/>
</dbReference>
<evidence type="ECO:0000313" key="1">
    <source>
        <dbReference type="EMBL" id="SFO31247.1"/>
    </source>
</evidence>
<dbReference type="STRING" id="1527.SAMN04489757_11781"/>
<gene>
    <name evidence="1" type="ORF">SAMN04489757_11781</name>
</gene>
<dbReference type="InterPro" id="IPR050155">
    <property type="entry name" value="HAD-like_hydrolase_sf"/>
</dbReference>